<dbReference type="STRING" id="587909.SAMN05421810_11340"/>
<gene>
    <name evidence="2" type="ORF">SAMN05421810_11340</name>
</gene>
<dbReference type="OrthoDB" id="981191at2"/>
<dbReference type="AlphaFoldDB" id="A0A1I6AKS3"/>
<feature type="domain" description="SnoaL-like" evidence="1">
    <location>
        <begin position="6"/>
        <end position="127"/>
    </location>
</feature>
<evidence type="ECO:0000259" key="1">
    <source>
        <dbReference type="Pfam" id="PF13577"/>
    </source>
</evidence>
<dbReference type="Proteomes" id="UP000198727">
    <property type="component" value="Unassembled WGS sequence"/>
</dbReference>
<evidence type="ECO:0000313" key="2">
    <source>
        <dbReference type="EMBL" id="SFQ69279.1"/>
    </source>
</evidence>
<accession>A0A1I6AKS3</accession>
<reference evidence="3" key="1">
    <citation type="submission" date="2016-10" db="EMBL/GenBank/DDBJ databases">
        <authorList>
            <person name="Varghese N."/>
            <person name="Submissions S."/>
        </authorList>
    </citation>
    <scope>NUCLEOTIDE SEQUENCE [LARGE SCALE GENOMIC DNA]</scope>
    <source>
        <strain evidence="3">CGMCC 4.5579</strain>
    </source>
</reference>
<dbReference type="Gene3D" id="3.10.450.50">
    <property type="match status" value="1"/>
</dbReference>
<dbReference type="CDD" id="cd00531">
    <property type="entry name" value="NTF2_like"/>
    <property type="match status" value="1"/>
</dbReference>
<dbReference type="Pfam" id="PF13577">
    <property type="entry name" value="SnoaL_4"/>
    <property type="match status" value="1"/>
</dbReference>
<evidence type="ECO:0000313" key="3">
    <source>
        <dbReference type="Proteomes" id="UP000198727"/>
    </source>
</evidence>
<dbReference type="SUPFAM" id="SSF54427">
    <property type="entry name" value="NTF2-like"/>
    <property type="match status" value="1"/>
</dbReference>
<organism evidence="2 3">
    <name type="scientific">Amycolatopsis arida</name>
    <dbReference type="NCBI Taxonomy" id="587909"/>
    <lineage>
        <taxon>Bacteria</taxon>
        <taxon>Bacillati</taxon>
        <taxon>Actinomycetota</taxon>
        <taxon>Actinomycetes</taxon>
        <taxon>Pseudonocardiales</taxon>
        <taxon>Pseudonocardiaceae</taxon>
        <taxon>Amycolatopsis</taxon>
    </lineage>
</organism>
<dbReference type="InterPro" id="IPR032710">
    <property type="entry name" value="NTF2-like_dom_sf"/>
</dbReference>
<keyword evidence="3" id="KW-1185">Reference proteome</keyword>
<protein>
    <submittedName>
        <fullName evidence="2">SnoaL-like domain-containing protein</fullName>
    </submittedName>
</protein>
<dbReference type="EMBL" id="FOWW01000013">
    <property type="protein sequence ID" value="SFQ69279.1"/>
    <property type="molecule type" value="Genomic_DNA"/>
</dbReference>
<proteinExistence type="predicted"/>
<sequence>MSASDHITDRLEITDLFTRLARLLDEERHELARTVYADDVVVHSPRGGELRGIDEVLAFLRRSQVEGERTQHVHGDVQVSVDGERAEASANQLVYFYRDGEPPHRSGGVRLDYTATRTPEGWRVREARITPAWIRDH</sequence>
<dbReference type="InterPro" id="IPR037401">
    <property type="entry name" value="SnoaL-like"/>
</dbReference>
<name>A0A1I6AKS3_9PSEU</name>
<dbReference type="RefSeq" id="WP_092536226.1">
    <property type="nucleotide sequence ID" value="NZ_FOWW01000013.1"/>
</dbReference>